<dbReference type="InterPro" id="IPR037284">
    <property type="entry name" value="SUF_FeS_clus_asmbl_SufBD_sf"/>
</dbReference>
<dbReference type="Proteomes" id="UP001604277">
    <property type="component" value="Unassembled WGS sequence"/>
</dbReference>
<evidence type="ECO:0000313" key="2">
    <source>
        <dbReference type="Proteomes" id="UP001604277"/>
    </source>
</evidence>
<protein>
    <submittedName>
        <fullName evidence="1">Uncharacterized protein</fullName>
    </submittedName>
</protein>
<evidence type="ECO:0000313" key="1">
    <source>
        <dbReference type="EMBL" id="KAL2502364.1"/>
    </source>
</evidence>
<gene>
    <name evidence="1" type="ORF">Fot_36212</name>
</gene>
<organism evidence="1 2">
    <name type="scientific">Forsythia ovata</name>
    <dbReference type="NCBI Taxonomy" id="205694"/>
    <lineage>
        <taxon>Eukaryota</taxon>
        <taxon>Viridiplantae</taxon>
        <taxon>Streptophyta</taxon>
        <taxon>Embryophyta</taxon>
        <taxon>Tracheophyta</taxon>
        <taxon>Spermatophyta</taxon>
        <taxon>Magnoliopsida</taxon>
        <taxon>eudicotyledons</taxon>
        <taxon>Gunneridae</taxon>
        <taxon>Pentapetalae</taxon>
        <taxon>asterids</taxon>
        <taxon>lamiids</taxon>
        <taxon>Lamiales</taxon>
        <taxon>Oleaceae</taxon>
        <taxon>Forsythieae</taxon>
        <taxon>Forsythia</taxon>
    </lineage>
</organism>
<name>A0ABD1SQB0_9LAMI</name>
<accession>A0ABD1SQB0</accession>
<dbReference type="EMBL" id="JBFOLJ010000010">
    <property type="protein sequence ID" value="KAL2502364.1"/>
    <property type="molecule type" value="Genomic_DNA"/>
</dbReference>
<proteinExistence type="predicted"/>
<comment type="caution">
    <text evidence="1">The sequence shown here is derived from an EMBL/GenBank/DDBJ whole genome shotgun (WGS) entry which is preliminary data.</text>
</comment>
<reference evidence="2" key="1">
    <citation type="submission" date="2024-07" db="EMBL/GenBank/DDBJ databases">
        <title>Two chromosome-level genome assemblies of Korean endemic species Abeliophyllum distichum and Forsythia ovata (Oleaceae).</title>
        <authorList>
            <person name="Jang H."/>
        </authorList>
    </citation>
    <scope>NUCLEOTIDE SEQUENCE [LARGE SCALE GENOMIC DNA]</scope>
</reference>
<dbReference type="SUPFAM" id="SSF101960">
    <property type="entry name" value="Stabilizer of iron transporter SufD"/>
    <property type="match status" value="1"/>
</dbReference>
<sequence length="174" mass="19390">MARRYKELCRLQTQIATRGSETEESYNIVIRGFNKILEDIDASTSTQHLQYSTSSITHNCNDNNIVEGVGIVTGIMHKERVCGSSVRPKNTLEKGKKRKKVVQIQQDSQNSLEFTIALNPSQVHHNARNSSQCDSMLIGDNAAANTYPYIQINSDADVGDLITTSSFVELLEQL</sequence>
<dbReference type="AlphaFoldDB" id="A0ABD1SQB0"/>
<keyword evidence="2" id="KW-1185">Reference proteome</keyword>